<dbReference type="PANTHER" id="PTHR33963:SF2">
    <property type="entry name" value="MKRN2 OPPOSITE STRAND PROTEIN"/>
    <property type="match status" value="1"/>
</dbReference>
<dbReference type="Proteomes" id="UP000046395">
    <property type="component" value="Unassembled WGS sequence"/>
</dbReference>
<organism evidence="2 3">
    <name type="scientific">Trichuris muris</name>
    <name type="common">Mouse whipworm</name>
    <dbReference type="NCBI Taxonomy" id="70415"/>
    <lineage>
        <taxon>Eukaryota</taxon>
        <taxon>Metazoa</taxon>
        <taxon>Ecdysozoa</taxon>
        <taxon>Nematoda</taxon>
        <taxon>Enoplea</taxon>
        <taxon>Dorylaimia</taxon>
        <taxon>Trichinellida</taxon>
        <taxon>Trichuridae</taxon>
        <taxon>Trichuris</taxon>
    </lineage>
</organism>
<reference evidence="3 4" key="3">
    <citation type="submission" date="2019-12" db="UniProtKB">
        <authorList>
            <consortium name="WormBaseParasite"/>
        </authorList>
    </citation>
    <scope>IDENTIFICATION</scope>
</reference>
<evidence type="ECO:0000313" key="3">
    <source>
        <dbReference type="WBParaSite" id="TMUE_0000001817.1"/>
    </source>
</evidence>
<dbReference type="AlphaFoldDB" id="A0A5S6Q4D5"/>
<dbReference type="Pfam" id="PF16044">
    <property type="entry name" value="DUF4796_C"/>
    <property type="match status" value="1"/>
</dbReference>
<protein>
    <recommendedName>
        <fullName evidence="1">MKRN2 opposite strand protein-like C-terminal domain-containing protein</fullName>
    </recommendedName>
</protein>
<reference evidence="2" key="2">
    <citation type="submission" date="2014-03" db="EMBL/GenBank/DDBJ databases">
        <title>The whipworm genome and dual-species transcriptomics of an intimate host-pathogen interaction.</title>
        <authorList>
            <person name="Foth B.J."/>
            <person name="Tsai I.J."/>
            <person name="Reid A.J."/>
            <person name="Bancroft A.J."/>
            <person name="Nichol S."/>
            <person name="Tracey A."/>
            <person name="Holroyd N."/>
            <person name="Cotton J.A."/>
            <person name="Stanley E.J."/>
            <person name="Zarowiecki M."/>
            <person name="Liu J.Z."/>
            <person name="Huckvale T."/>
            <person name="Cooper P.J."/>
            <person name="Grencis R.K."/>
            <person name="Berriman M."/>
        </authorList>
    </citation>
    <scope>NUCLEOTIDE SEQUENCE [LARGE SCALE GENOMIC DNA]</scope>
    <source>
        <strain evidence="2">Edinburgh</strain>
    </source>
</reference>
<evidence type="ECO:0000259" key="1">
    <source>
        <dbReference type="Pfam" id="PF16044"/>
    </source>
</evidence>
<dbReference type="InterPro" id="IPR032016">
    <property type="entry name" value="MKRN2OS-like"/>
</dbReference>
<dbReference type="WBParaSite" id="TMUE_3000012183.1">
    <property type="protein sequence ID" value="TMUE_3000012183.1"/>
    <property type="gene ID" value="WBGene00295103"/>
</dbReference>
<feature type="domain" description="MKRN2 opposite strand protein-like C-terminal" evidence="1">
    <location>
        <begin position="47"/>
        <end position="192"/>
    </location>
</feature>
<sequence>MYTLSRADGLVLSRHSRCGLLFVFHPSRRNHCPRCSLPLLTGSYRKIAAPGADPQFAPCAVLLKPSFGDYCRTYKPGDSLHIGITDSSGAVFSYDRERLCVEKEGWSQSIVILTADQLSIPKKRWIRQLFDLLSTPRSLNQRQGIHSCFDFVLTFLRAVAPSIFERRTKEDIASAWIKCKIDKVWSFCVLFRWCLYANGVLVMADDMEDESSDDRLRDHADFMRHQLQLFKQTYTTARVDAEQASMQLGFEEGFDDYCQLARRLGKANGALEALRSARSNCYAEMKNRLASLLPDEETDVVESGEFNFEFAKSCLSSFDNIDMELLGVASLPERVGRSRDEPIQSSSLTGRSETMHDLLERFRRHAECLINATAQFLTSVKVDSSFLLG</sequence>
<dbReference type="PANTHER" id="PTHR33963">
    <property type="entry name" value="MKRN2 OPPOSITE STRAND PROTEIN"/>
    <property type="match status" value="1"/>
</dbReference>
<dbReference type="InterPro" id="IPR053921">
    <property type="entry name" value="MKRN2OS-like_C"/>
</dbReference>
<evidence type="ECO:0000313" key="2">
    <source>
        <dbReference type="Proteomes" id="UP000046395"/>
    </source>
</evidence>
<dbReference type="WBParaSite" id="TMUE_1000004540.1">
    <property type="protein sequence ID" value="TMUE_1000004540.1"/>
    <property type="gene ID" value="WBGene00299000"/>
</dbReference>
<reference evidence="2" key="1">
    <citation type="submission" date="2013-11" db="EMBL/GenBank/DDBJ databases">
        <authorList>
            <person name="Aslett M."/>
        </authorList>
    </citation>
    <scope>NUCLEOTIDE SEQUENCE [LARGE SCALE GENOMIC DNA]</scope>
    <source>
        <strain evidence="2">Edinburgh</strain>
    </source>
</reference>
<evidence type="ECO:0000313" key="4">
    <source>
        <dbReference type="WBParaSite" id="TMUE_1000004540.1"/>
    </source>
</evidence>
<dbReference type="WBParaSite" id="TMUE_0000001817.1">
    <property type="protein sequence ID" value="TMUE_0000001817.1"/>
    <property type="gene ID" value="WBGene00297688"/>
</dbReference>
<proteinExistence type="predicted"/>
<accession>A0A5S6Q4D5</accession>
<keyword evidence="2" id="KW-1185">Reference proteome</keyword>
<name>A0A5S6Q4D5_TRIMR</name>